<comment type="caution">
    <text evidence="9">The sequence shown here is derived from an EMBL/GenBank/DDBJ whole genome shotgun (WGS) entry which is preliminary data.</text>
</comment>
<name>A0ABY0ISF6_9RHOO</name>
<evidence type="ECO:0000256" key="3">
    <source>
        <dbReference type="ARBA" id="ARBA00022692"/>
    </source>
</evidence>
<gene>
    <name evidence="7" type="primary">ftsB</name>
    <name evidence="9" type="ORF">EV678_0503</name>
</gene>
<dbReference type="RefSeq" id="WP_014237373.1">
    <property type="nucleotide sequence ID" value="NZ_SHKM01000001.1"/>
</dbReference>
<keyword evidence="1 7" id="KW-1003">Cell membrane</keyword>
<dbReference type="Pfam" id="PF04977">
    <property type="entry name" value="DivIC"/>
    <property type="match status" value="1"/>
</dbReference>
<comment type="subcellular location">
    <subcellularLocation>
        <location evidence="7">Cell inner membrane</location>
        <topology evidence="7">Single-pass type II membrane protein</topology>
    </subcellularLocation>
    <text evidence="7">Localizes to the division septum.</text>
</comment>
<dbReference type="GO" id="GO:0051301">
    <property type="term" value="P:cell division"/>
    <property type="evidence" value="ECO:0007669"/>
    <property type="project" value="UniProtKB-KW"/>
</dbReference>
<evidence type="ECO:0000256" key="2">
    <source>
        <dbReference type="ARBA" id="ARBA00022618"/>
    </source>
</evidence>
<evidence type="ECO:0000256" key="6">
    <source>
        <dbReference type="ARBA" id="ARBA00023306"/>
    </source>
</evidence>
<dbReference type="PANTHER" id="PTHR37485">
    <property type="entry name" value="CELL DIVISION PROTEIN FTSB"/>
    <property type="match status" value="1"/>
</dbReference>
<comment type="similarity">
    <text evidence="7">Belongs to the FtsB family.</text>
</comment>
<keyword evidence="10" id="KW-1185">Reference proteome</keyword>
<keyword evidence="4 7" id="KW-1133">Transmembrane helix</keyword>
<keyword evidence="7" id="KW-0997">Cell inner membrane</keyword>
<protein>
    <recommendedName>
        <fullName evidence="7">Cell division protein FtsB</fullName>
    </recommendedName>
</protein>
<feature type="topological domain" description="Periplasmic" evidence="7">
    <location>
        <begin position="22"/>
        <end position="112"/>
    </location>
</feature>
<proteinExistence type="inferred from homology"/>
<dbReference type="EMBL" id="SHKM01000001">
    <property type="protein sequence ID" value="RZT89710.1"/>
    <property type="molecule type" value="Genomic_DNA"/>
</dbReference>
<accession>A0ABY0ISF6</accession>
<feature type="topological domain" description="Cytoplasmic" evidence="7">
    <location>
        <begin position="1"/>
        <end position="3"/>
    </location>
</feature>
<dbReference type="NCBIfam" id="NF002058">
    <property type="entry name" value="PRK00888.1"/>
    <property type="match status" value="1"/>
</dbReference>
<dbReference type="Proteomes" id="UP000292136">
    <property type="component" value="Unassembled WGS sequence"/>
</dbReference>
<feature type="region of interest" description="Disordered" evidence="8">
    <location>
        <begin position="88"/>
        <end position="112"/>
    </location>
</feature>
<comment type="subunit">
    <text evidence="7">Part of a complex composed of FtsB, FtsL and FtsQ.</text>
</comment>
<sequence length="112" mass="12789">MRWLTIGLIALITLLQYPLWLGKGGWLKVWDVDRQLQQQKDANRKLEVRNGGLDAEVRDLKQGYDAIEERARFELGMIKGDEVFVQLPEKAPERPAEPAPEVPPAKKARASR</sequence>
<evidence type="ECO:0000313" key="9">
    <source>
        <dbReference type="EMBL" id="RZT89710.1"/>
    </source>
</evidence>
<evidence type="ECO:0000256" key="8">
    <source>
        <dbReference type="SAM" id="MobiDB-lite"/>
    </source>
</evidence>
<evidence type="ECO:0000256" key="7">
    <source>
        <dbReference type="HAMAP-Rule" id="MF_00599"/>
    </source>
</evidence>
<comment type="function">
    <text evidence="7">Essential cell division protein. May link together the upstream cell division proteins, which are predominantly cytoplasmic, with the downstream cell division proteins, which are predominantly periplasmic.</text>
</comment>
<evidence type="ECO:0000256" key="4">
    <source>
        <dbReference type="ARBA" id="ARBA00022989"/>
    </source>
</evidence>
<dbReference type="InterPro" id="IPR007060">
    <property type="entry name" value="FtsL/DivIC"/>
</dbReference>
<evidence type="ECO:0000256" key="1">
    <source>
        <dbReference type="ARBA" id="ARBA00022475"/>
    </source>
</evidence>
<evidence type="ECO:0000313" key="10">
    <source>
        <dbReference type="Proteomes" id="UP000292136"/>
    </source>
</evidence>
<keyword evidence="2 7" id="KW-0132">Cell division</keyword>
<dbReference type="InterPro" id="IPR023081">
    <property type="entry name" value="Cell_div_FtsB"/>
</dbReference>
<reference evidence="9 10" key="1">
    <citation type="submission" date="2019-02" db="EMBL/GenBank/DDBJ databases">
        <title>Genomic Encyclopedia of Type Strains, Phase IV (KMG-IV): sequencing the most valuable type-strain genomes for metagenomic binning, comparative biology and taxonomic classification.</title>
        <authorList>
            <person name="Goeker M."/>
        </authorList>
    </citation>
    <scope>NUCLEOTIDE SEQUENCE [LARGE SCALE GENOMIC DNA]</scope>
    <source>
        <strain evidence="9 10">DSM 21223</strain>
    </source>
</reference>
<keyword evidence="3 7" id="KW-0812">Transmembrane</keyword>
<keyword evidence="5 7" id="KW-0472">Membrane</keyword>
<evidence type="ECO:0000256" key="5">
    <source>
        <dbReference type="ARBA" id="ARBA00023136"/>
    </source>
</evidence>
<dbReference type="PANTHER" id="PTHR37485:SF1">
    <property type="entry name" value="CELL DIVISION PROTEIN FTSB"/>
    <property type="match status" value="1"/>
</dbReference>
<organism evidence="9 10">
    <name type="scientific">Azospira oryzae</name>
    <dbReference type="NCBI Taxonomy" id="146939"/>
    <lineage>
        <taxon>Bacteria</taxon>
        <taxon>Pseudomonadati</taxon>
        <taxon>Pseudomonadota</taxon>
        <taxon>Betaproteobacteria</taxon>
        <taxon>Rhodocyclales</taxon>
        <taxon>Rhodocyclaceae</taxon>
        <taxon>Azospira</taxon>
    </lineage>
</organism>
<keyword evidence="6 7" id="KW-0131">Cell cycle</keyword>
<dbReference type="HAMAP" id="MF_00599">
    <property type="entry name" value="FtsB"/>
    <property type="match status" value="1"/>
</dbReference>